<dbReference type="Proteomes" id="UP000042738">
    <property type="component" value="Chromosome"/>
</dbReference>
<proteinExistence type="predicted"/>
<gene>
    <name evidence="1" type="primary">pheM</name>
    <name evidence="1" type="ORF">SYMBAF_06460</name>
</gene>
<protein>
    <submittedName>
        <fullName evidence="1">PheST operon leader peptide PheM</fullName>
    </submittedName>
</protein>
<dbReference type="GeneID" id="99106516"/>
<sequence length="14" mass="1733">MYVAIFRCFFCFSV</sequence>
<reference evidence="1 2" key="1">
    <citation type="journal article" date="2014" name="Genome Announc.">
        <title>Whole-Genome Sequence of Serratia symbiotica Strain CWBI-2.3T, a Free-Living Symbiont of the Black Bean Aphid Aphis fabae.</title>
        <authorList>
            <person name="Foray V."/>
            <person name="Grigorescu A.S."/>
            <person name="Sabri A."/>
            <person name="Haubruge E."/>
            <person name="Lognay G."/>
            <person name="Francis F."/>
            <person name="Fauconnier M.L."/>
            <person name="Hance T."/>
            <person name="Thonart P."/>
        </authorList>
    </citation>
    <scope>NUCLEOTIDE SEQUENCE [LARGE SCALE GENOMIC DNA]</scope>
    <source>
        <strain evidence="1">CWBI-2.3</strain>
    </source>
</reference>
<dbReference type="InterPro" id="IPR049616">
    <property type="entry name" value="PheM"/>
</dbReference>
<dbReference type="EMBL" id="CP050855">
    <property type="protein sequence ID" value="QLH64306.1"/>
    <property type="molecule type" value="Genomic_DNA"/>
</dbReference>
<evidence type="ECO:0000313" key="1">
    <source>
        <dbReference type="EMBL" id="QLH64306.1"/>
    </source>
</evidence>
<name>A0A7D5NQT0_9GAMM</name>
<dbReference type="RefSeq" id="WP_152609158.1">
    <property type="nucleotide sequence ID" value="NZ_CAXKXZ010000007.1"/>
</dbReference>
<accession>A0A7D5NQT0</accession>
<evidence type="ECO:0000313" key="2">
    <source>
        <dbReference type="Proteomes" id="UP000042738"/>
    </source>
</evidence>
<dbReference type="NCBIfam" id="NF033686">
    <property type="entry name" value="leader_PheM_1"/>
    <property type="match status" value="1"/>
</dbReference>
<organism evidence="1 2">
    <name type="scientific">Serratia symbiotica</name>
    <dbReference type="NCBI Taxonomy" id="138074"/>
    <lineage>
        <taxon>Bacteria</taxon>
        <taxon>Pseudomonadati</taxon>
        <taxon>Pseudomonadota</taxon>
        <taxon>Gammaproteobacteria</taxon>
        <taxon>Enterobacterales</taxon>
        <taxon>Yersiniaceae</taxon>
        <taxon>Serratia</taxon>
    </lineage>
</organism>